<dbReference type="SUPFAM" id="SSF56349">
    <property type="entry name" value="DNA breaking-rejoining enzymes"/>
    <property type="match status" value="1"/>
</dbReference>
<dbReference type="Gene3D" id="1.10.150.130">
    <property type="match status" value="1"/>
</dbReference>
<reference evidence="6 7" key="1">
    <citation type="submission" date="2023-03" db="EMBL/GenBank/DDBJ databases">
        <title>Host association and intracellularity evolved multiple times independently in the Rickettsiales.</title>
        <authorList>
            <person name="Castelli M."/>
            <person name="Nardi T."/>
            <person name="Gammuto L."/>
            <person name="Bellinzona G."/>
            <person name="Sabaneyeva E."/>
            <person name="Potekhin A."/>
            <person name="Serra V."/>
            <person name="Petroni G."/>
            <person name="Sassera D."/>
        </authorList>
    </citation>
    <scope>NUCLEOTIDE SEQUENCE [LARGE SCALE GENOMIC DNA]</scope>
    <source>
        <strain evidence="6 7">Sr 2-6</strain>
    </source>
</reference>
<dbReference type="Pfam" id="PF00589">
    <property type="entry name" value="Phage_integrase"/>
    <property type="match status" value="1"/>
</dbReference>
<keyword evidence="3" id="KW-0238">DNA-binding</keyword>
<accession>A0ABU5NE75</accession>
<proteinExistence type="inferred from homology"/>
<keyword evidence="7" id="KW-1185">Reference proteome</keyword>
<dbReference type="Proteomes" id="UP001291687">
    <property type="component" value="Unassembled WGS sequence"/>
</dbReference>
<dbReference type="InterPro" id="IPR013762">
    <property type="entry name" value="Integrase-like_cat_sf"/>
</dbReference>
<gene>
    <name evidence="6" type="ORF">Megvenef_01452</name>
</gene>
<comment type="caution">
    <text evidence="6">The sequence shown here is derived from an EMBL/GenBank/DDBJ whole genome shotgun (WGS) entry which is preliminary data.</text>
</comment>
<evidence type="ECO:0000256" key="4">
    <source>
        <dbReference type="ARBA" id="ARBA00023172"/>
    </source>
</evidence>
<dbReference type="PANTHER" id="PTHR30629">
    <property type="entry name" value="PROPHAGE INTEGRASE"/>
    <property type="match status" value="1"/>
</dbReference>
<dbReference type="InterPro" id="IPR002104">
    <property type="entry name" value="Integrase_catalytic"/>
</dbReference>
<dbReference type="InterPro" id="IPR010998">
    <property type="entry name" value="Integrase_recombinase_N"/>
</dbReference>
<organism evidence="6 7">
    <name type="scientific">Candidatus Megaera venefica</name>
    <dbReference type="NCBI Taxonomy" id="2055910"/>
    <lineage>
        <taxon>Bacteria</taxon>
        <taxon>Pseudomonadati</taxon>
        <taxon>Pseudomonadota</taxon>
        <taxon>Alphaproteobacteria</taxon>
        <taxon>Rickettsiales</taxon>
        <taxon>Rickettsiaceae</taxon>
        <taxon>Candidatus Megaera</taxon>
    </lineage>
</organism>
<evidence type="ECO:0000256" key="1">
    <source>
        <dbReference type="ARBA" id="ARBA00008857"/>
    </source>
</evidence>
<dbReference type="Gene3D" id="1.10.443.10">
    <property type="entry name" value="Intergrase catalytic core"/>
    <property type="match status" value="1"/>
</dbReference>
<sequence>MTVENARNEAQSVIAKMLRGSNPNEDKKNIRSEITFGDMFHLFMERHSIQNKKTWKEDESSVNNLLSNWFSKQLSSITKQEVQLVHEKIKNENGLYRANRMLARIRVIYSKAIEWGWVGINPSQGVKKSKEKSRDRFLHSDELPRFFESVEAETNTTIKDYIYISLFTGARKSNVLAMRWEDINFERREWLIPETKNGESLRVHLTGEVLSILQTRLEQYPKGEWVFESIGKTGHLVEPKSGWKRILQRAEIKDLRLHDLRRTLGSWQAATGANSYIIGRSLGHKNPQSTAIYARLSIDPIKDSVEKATQAMLKHAK</sequence>
<keyword evidence="4" id="KW-0233">DNA recombination</keyword>
<dbReference type="CDD" id="cd00796">
    <property type="entry name" value="INT_Rci_Hp1_C"/>
    <property type="match status" value="1"/>
</dbReference>
<evidence type="ECO:0000256" key="2">
    <source>
        <dbReference type="ARBA" id="ARBA00022908"/>
    </source>
</evidence>
<evidence type="ECO:0000313" key="7">
    <source>
        <dbReference type="Proteomes" id="UP001291687"/>
    </source>
</evidence>
<dbReference type="EMBL" id="JARJFB010000146">
    <property type="protein sequence ID" value="MEA0971473.1"/>
    <property type="molecule type" value="Genomic_DNA"/>
</dbReference>
<evidence type="ECO:0000256" key="3">
    <source>
        <dbReference type="ARBA" id="ARBA00023125"/>
    </source>
</evidence>
<dbReference type="PANTHER" id="PTHR30629:SF2">
    <property type="entry name" value="PROPHAGE INTEGRASE INTS-RELATED"/>
    <property type="match status" value="1"/>
</dbReference>
<dbReference type="PROSITE" id="PS51898">
    <property type="entry name" value="TYR_RECOMBINASE"/>
    <property type="match status" value="1"/>
</dbReference>
<dbReference type="InterPro" id="IPR011010">
    <property type="entry name" value="DNA_brk_join_enz"/>
</dbReference>
<evidence type="ECO:0000259" key="5">
    <source>
        <dbReference type="PROSITE" id="PS51898"/>
    </source>
</evidence>
<evidence type="ECO:0000313" key="6">
    <source>
        <dbReference type="EMBL" id="MEA0971473.1"/>
    </source>
</evidence>
<protein>
    <submittedName>
        <fullName evidence="6">Site-specific integrase</fullName>
    </submittedName>
</protein>
<keyword evidence="2" id="KW-0229">DNA integration</keyword>
<feature type="domain" description="Tyr recombinase" evidence="5">
    <location>
        <begin position="133"/>
        <end position="306"/>
    </location>
</feature>
<name>A0ABU5NE75_9RICK</name>
<comment type="similarity">
    <text evidence="1">Belongs to the 'phage' integrase family.</text>
</comment>
<dbReference type="InterPro" id="IPR050808">
    <property type="entry name" value="Phage_Integrase"/>
</dbReference>